<dbReference type="RefSeq" id="WP_116303538.1">
    <property type="nucleotide sequence ID" value="NZ_NFZV01000023.1"/>
</dbReference>
<dbReference type="AlphaFoldDB" id="A0A3E0WHF6"/>
<dbReference type="Proteomes" id="UP000256763">
    <property type="component" value="Unassembled WGS sequence"/>
</dbReference>
<proteinExistence type="predicted"/>
<gene>
    <name evidence="1" type="ORF">CAL65_19810</name>
</gene>
<dbReference type="InterPro" id="IPR011009">
    <property type="entry name" value="Kinase-like_dom_sf"/>
</dbReference>
<dbReference type="PANTHER" id="PTHR43883">
    <property type="entry name" value="SLR0207 PROTEIN"/>
    <property type="match status" value="1"/>
</dbReference>
<name>A0A3E0WHF6_9GAMM</name>
<dbReference type="OrthoDB" id="9810277at2"/>
<reference evidence="2" key="1">
    <citation type="submission" date="2017-05" db="EMBL/GenBank/DDBJ databases">
        <authorList>
            <person name="Sharma S."/>
            <person name="Sidhu C."/>
            <person name="Pinnaka A.K."/>
        </authorList>
    </citation>
    <scope>NUCLEOTIDE SEQUENCE [LARGE SCALE GENOMIC DNA]</scope>
    <source>
        <strain evidence="2">AK93</strain>
    </source>
</reference>
<dbReference type="InterPro" id="IPR052732">
    <property type="entry name" value="Cell-binding_unc_protein"/>
</dbReference>
<comment type="caution">
    <text evidence="1">The sequence shown here is derived from an EMBL/GenBank/DDBJ whole genome shotgun (WGS) entry which is preliminary data.</text>
</comment>
<keyword evidence="2" id="KW-1185">Reference proteome</keyword>
<evidence type="ECO:0008006" key="3">
    <source>
        <dbReference type="Google" id="ProtNLM"/>
    </source>
</evidence>
<organism evidence="1 2">
    <name type="scientific">Alkalilimnicola ehrlichii</name>
    <dbReference type="NCBI Taxonomy" id="351052"/>
    <lineage>
        <taxon>Bacteria</taxon>
        <taxon>Pseudomonadati</taxon>
        <taxon>Pseudomonadota</taxon>
        <taxon>Gammaproteobacteria</taxon>
        <taxon>Chromatiales</taxon>
        <taxon>Ectothiorhodospiraceae</taxon>
        <taxon>Alkalilimnicola</taxon>
    </lineage>
</organism>
<dbReference type="EMBL" id="NFZW01000030">
    <property type="protein sequence ID" value="RFA32334.1"/>
    <property type="molecule type" value="Genomic_DNA"/>
</dbReference>
<sequence length="348" mass="39859">MNWDSYKQAIVAPSELERKVDWLLRPSAYSERPEAVDARETHMSWVFLTDRFAYKLKKPLRTHLLDFTTVAARRHYCLEEVRLNRRLTSNVYLGVLPLSETGSGFELGSDEHVVDWLVQMRRLPAAQELKHRLSQQAVTERDIDALARRLARFYLSLVPQSITPRSYLDALGNTIDQTASRLDAPPSRLDAELIKQIASRQTQFLQQAEEALATRVRAGRIVEGHGDMRPEHIYLAGQPEVIDCLEFNRDLRVLDIADELSFLSLECERLGAPQFGAELFAAYARFTDDRPPDALRHFYMSYRAMIWAQLATAHPQANGHPRAGHWNERARTYLALAQRHIDEAGNKG</sequence>
<protein>
    <recommendedName>
        <fullName evidence="3">Aminoglycoside phosphotransferase domain-containing protein</fullName>
    </recommendedName>
</protein>
<dbReference type="SUPFAM" id="SSF56112">
    <property type="entry name" value="Protein kinase-like (PK-like)"/>
    <property type="match status" value="1"/>
</dbReference>
<accession>A0A3E0WHF6</accession>
<evidence type="ECO:0000313" key="1">
    <source>
        <dbReference type="EMBL" id="RFA32334.1"/>
    </source>
</evidence>
<dbReference type="PANTHER" id="PTHR43883:SF1">
    <property type="entry name" value="GLUCONOKINASE"/>
    <property type="match status" value="1"/>
</dbReference>
<evidence type="ECO:0000313" key="2">
    <source>
        <dbReference type="Proteomes" id="UP000256763"/>
    </source>
</evidence>